<evidence type="ECO:0000313" key="9">
    <source>
        <dbReference type="Proteomes" id="UP000000709"/>
    </source>
</evidence>
<dbReference type="Proteomes" id="UP000000709">
    <property type="component" value="Unassembled WGS sequence"/>
</dbReference>
<dbReference type="GO" id="GO:0000032">
    <property type="term" value="P:cell wall mannoprotein biosynthetic process"/>
    <property type="evidence" value="ECO:0007669"/>
    <property type="project" value="TreeGrafter"/>
</dbReference>
<comment type="similarity">
    <text evidence="2">Belongs to the glycosyltransferase 15 family.</text>
</comment>
<dbReference type="GO" id="GO:0016020">
    <property type="term" value="C:membrane"/>
    <property type="evidence" value="ECO:0007669"/>
    <property type="project" value="UniProtKB-SubCell"/>
</dbReference>
<dbReference type="EMBL" id="GL996500">
    <property type="protein sequence ID" value="EGW34205.1"/>
    <property type="molecule type" value="Genomic_DNA"/>
</dbReference>
<keyword evidence="7" id="KW-0732">Signal</keyword>
<keyword evidence="9" id="KW-1185">Reference proteome</keyword>
<dbReference type="PANTHER" id="PTHR31121:SF6">
    <property type="entry name" value="ALPHA-1,2 MANNOSYLTRANSFERASE KTR1"/>
    <property type="match status" value="1"/>
</dbReference>
<dbReference type="GO" id="GO:0006487">
    <property type="term" value="P:protein N-linked glycosylation"/>
    <property type="evidence" value="ECO:0007669"/>
    <property type="project" value="TreeGrafter"/>
</dbReference>
<dbReference type="KEGG" id="spaa:SPAPADRAFT_135420"/>
<keyword evidence="5" id="KW-0812">Transmembrane</keyword>
<dbReference type="RefSeq" id="XP_007373789.1">
    <property type="nucleotide sequence ID" value="XM_007373727.1"/>
</dbReference>
<keyword evidence="4 8" id="KW-0808">Transferase</keyword>
<dbReference type="HOGENOM" id="CLU_024327_4_2_1"/>
<dbReference type="InterPro" id="IPR002685">
    <property type="entry name" value="Glyco_trans_15"/>
</dbReference>
<keyword evidence="5" id="KW-0735">Signal-anchor</keyword>
<dbReference type="eggNOG" id="KOG4472">
    <property type="taxonomic scope" value="Eukaryota"/>
</dbReference>
<evidence type="ECO:0000256" key="4">
    <source>
        <dbReference type="ARBA" id="ARBA00022679"/>
    </source>
</evidence>
<accession>G3AHP1</accession>
<dbReference type="AlphaFoldDB" id="G3AHP1"/>
<dbReference type="FunFam" id="3.90.550.10:FF:000051">
    <property type="entry name" value="Alpha-1,2-mannosyltransferase (Ktr4)"/>
    <property type="match status" value="1"/>
</dbReference>
<dbReference type="InParanoid" id="G3AHP1"/>
<dbReference type="PANTHER" id="PTHR31121">
    <property type="entry name" value="ALPHA-1,2 MANNOSYLTRANSFERASE KTR1"/>
    <property type="match status" value="1"/>
</dbReference>
<dbReference type="GO" id="GO:0005794">
    <property type="term" value="C:Golgi apparatus"/>
    <property type="evidence" value="ECO:0007669"/>
    <property type="project" value="TreeGrafter"/>
</dbReference>
<dbReference type="OrthoDB" id="439943at2759"/>
<evidence type="ECO:0000256" key="7">
    <source>
        <dbReference type="SAM" id="SignalP"/>
    </source>
</evidence>
<dbReference type="Pfam" id="PF01793">
    <property type="entry name" value="Glyco_transf_15"/>
    <property type="match status" value="1"/>
</dbReference>
<evidence type="ECO:0000313" key="8">
    <source>
        <dbReference type="EMBL" id="EGW34205.1"/>
    </source>
</evidence>
<evidence type="ECO:0000256" key="2">
    <source>
        <dbReference type="ARBA" id="ARBA00007677"/>
    </source>
</evidence>
<dbReference type="GeneID" id="18869888"/>
<sequence length="390" mass="46727">MWRSVSLIVTVLAILLSLPRIVKVNDELDNSTKLIDGLYYTYCNDSDFKDFLKNNEIFSAEVNQDIPSQVVIIDREKPRTPRENATFLMLCRNQDMYQVLETLQNVQDRFNHKYNYDYTFLNDEPFSKEFIYLITSFIDHGRISFGSIPRSHWSYPSHINTTKAEEIRSNYADVPYGDSESYRHMCRFYSGFFYQHPLVKQYQYYWRIEPGIKVYCDVNYDVFRYVRKHKKKYAFVLSLFEYADTIPSLWNHVLEFIRTENMTSAPESFELLLNKHNWYNLCHFWSNFEIANLDMFDNNYQRLFEFLDSKGGFYYERWGDAPIHSIAVALYLYKNEIHWFNDLGYYYAPYSQCPQDSKTFIENKCTCDPDDDFGQSDLSCNRYFLDILSN</sequence>
<feature type="active site" description="Nucleophile" evidence="6">
    <location>
        <position position="289"/>
    </location>
</feature>
<dbReference type="GO" id="GO:0000026">
    <property type="term" value="F:alpha-1,2-mannosyltransferase activity"/>
    <property type="evidence" value="ECO:0007669"/>
    <property type="project" value="TreeGrafter"/>
</dbReference>
<proteinExistence type="inferred from homology"/>
<evidence type="ECO:0000256" key="3">
    <source>
        <dbReference type="ARBA" id="ARBA00022676"/>
    </source>
</evidence>
<dbReference type="PIRSF" id="PIRSF018153">
    <property type="entry name" value="Glyco_trans_15"/>
    <property type="match status" value="1"/>
</dbReference>
<comment type="subcellular location">
    <subcellularLocation>
        <location evidence="1">Membrane</location>
        <topology evidence="1">Single-pass type II membrane protein</topology>
    </subcellularLocation>
</comment>
<reference evidence="8 9" key="1">
    <citation type="journal article" date="2011" name="Proc. Natl. Acad. Sci. U.S.A.">
        <title>Comparative genomics of xylose-fermenting fungi for enhanced biofuel production.</title>
        <authorList>
            <person name="Wohlbach D.J."/>
            <person name="Kuo A."/>
            <person name="Sato T.K."/>
            <person name="Potts K.M."/>
            <person name="Salamov A.A."/>
            <person name="LaButti K.M."/>
            <person name="Sun H."/>
            <person name="Clum A."/>
            <person name="Pangilinan J.L."/>
            <person name="Lindquist E.A."/>
            <person name="Lucas S."/>
            <person name="Lapidus A."/>
            <person name="Jin M."/>
            <person name="Gunawan C."/>
            <person name="Balan V."/>
            <person name="Dale B.E."/>
            <person name="Jeffries T.W."/>
            <person name="Zinkel R."/>
            <person name="Barry K.W."/>
            <person name="Grigoriev I.V."/>
            <person name="Gasch A.P."/>
        </authorList>
    </citation>
    <scope>NUCLEOTIDE SEQUENCE [LARGE SCALE GENOMIC DNA]</scope>
    <source>
        <strain evidence="9">NRRL Y-27907 / 11-Y1</strain>
    </source>
</reference>
<dbReference type="InterPro" id="IPR029044">
    <property type="entry name" value="Nucleotide-diphossugar_trans"/>
</dbReference>
<feature type="signal peptide" evidence="7">
    <location>
        <begin position="1"/>
        <end position="24"/>
    </location>
</feature>
<feature type="chain" id="PRO_5003442333" evidence="7">
    <location>
        <begin position="25"/>
        <end position="390"/>
    </location>
</feature>
<dbReference type="SUPFAM" id="SSF53448">
    <property type="entry name" value="Nucleotide-diphospho-sugar transferases"/>
    <property type="match status" value="1"/>
</dbReference>
<protein>
    <submittedName>
        <fullName evidence="8">Mannosyltransferase</fullName>
    </submittedName>
</protein>
<gene>
    <name evidence="8" type="ORF">SPAPADRAFT_135420</name>
</gene>
<dbReference type="OMA" id="WSYPSHI"/>
<name>G3AHP1_SPAPN</name>
<evidence type="ECO:0000256" key="6">
    <source>
        <dbReference type="PIRSR" id="PIRSR018153-1"/>
    </source>
</evidence>
<dbReference type="GO" id="GO:0006493">
    <property type="term" value="P:protein O-linked glycosylation"/>
    <property type="evidence" value="ECO:0007669"/>
    <property type="project" value="TreeGrafter"/>
</dbReference>
<evidence type="ECO:0000256" key="5">
    <source>
        <dbReference type="ARBA" id="ARBA00022968"/>
    </source>
</evidence>
<organism evidence="9">
    <name type="scientific">Spathaspora passalidarum (strain NRRL Y-27907 / 11-Y1)</name>
    <dbReference type="NCBI Taxonomy" id="619300"/>
    <lineage>
        <taxon>Eukaryota</taxon>
        <taxon>Fungi</taxon>
        <taxon>Dikarya</taxon>
        <taxon>Ascomycota</taxon>
        <taxon>Saccharomycotina</taxon>
        <taxon>Pichiomycetes</taxon>
        <taxon>Debaryomycetaceae</taxon>
        <taxon>Spathaspora</taxon>
    </lineage>
</organism>
<dbReference type="Gene3D" id="3.90.550.10">
    <property type="entry name" value="Spore Coat Polysaccharide Biosynthesis Protein SpsA, Chain A"/>
    <property type="match status" value="1"/>
</dbReference>
<keyword evidence="3 8" id="KW-0328">Glycosyltransferase</keyword>
<dbReference type="STRING" id="619300.G3AHP1"/>
<evidence type="ECO:0000256" key="1">
    <source>
        <dbReference type="ARBA" id="ARBA00004606"/>
    </source>
</evidence>